<dbReference type="NCBIfam" id="TIGR01655">
    <property type="entry name" value="yxeA_fam"/>
    <property type="match status" value="1"/>
</dbReference>
<keyword evidence="3" id="KW-1185">Reference proteome</keyword>
<evidence type="ECO:0000313" key="2">
    <source>
        <dbReference type="EMBL" id="GIO27952.1"/>
    </source>
</evidence>
<organism evidence="2 3">
    <name type="scientific">Ornithinibacillus bavariensis</name>
    <dbReference type="NCBI Taxonomy" id="545502"/>
    <lineage>
        <taxon>Bacteria</taxon>
        <taxon>Bacillati</taxon>
        <taxon>Bacillota</taxon>
        <taxon>Bacilli</taxon>
        <taxon>Bacillales</taxon>
        <taxon>Bacillaceae</taxon>
        <taxon>Ornithinibacillus</taxon>
    </lineage>
</organism>
<evidence type="ECO:0000256" key="1">
    <source>
        <dbReference type="SAM" id="Phobius"/>
    </source>
</evidence>
<name>A0A919XBM3_9BACI</name>
<evidence type="ECO:0000313" key="3">
    <source>
        <dbReference type="Proteomes" id="UP000676917"/>
    </source>
</evidence>
<dbReference type="InterPro" id="IPR006542">
    <property type="entry name" value="DUF1093"/>
</dbReference>
<accession>A0A919XBM3</accession>
<dbReference type="InterPro" id="IPR036166">
    <property type="entry name" value="YxeA-like_sf"/>
</dbReference>
<protein>
    <recommendedName>
        <fullName evidence="4">YxeA family protein</fullName>
    </recommendedName>
</protein>
<keyword evidence="1" id="KW-0812">Transmembrane</keyword>
<keyword evidence="1" id="KW-0472">Membrane</keyword>
<dbReference type="PANTHER" id="PTHR36433:SF2">
    <property type="entry name" value="YXEA FAMILY PROTEIN"/>
    <property type="match status" value="1"/>
</dbReference>
<reference evidence="2" key="1">
    <citation type="submission" date="2021-03" db="EMBL/GenBank/DDBJ databases">
        <title>Antimicrobial resistance genes in bacteria isolated from Japanese honey, and their potential for conferring macrolide and lincosamide resistance in the American foulbrood pathogen Paenibacillus larvae.</title>
        <authorList>
            <person name="Okamoto M."/>
            <person name="Kumagai M."/>
            <person name="Kanamori H."/>
            <person name="Takamatsu D."/>
        </authorList>
    </citation>
    <scope>NUCLEOTIDE SEQUENCE</scope>
    <source>
        <strain evidence="2">J43TS3</strain>
    </source>
</reference>
<dbReference type="RefSeq" id="WP_212921424.1">
    <property type="nucleotide sequence ID" value="NZ_BORP01000005.1"/>
</dbReference>
<proteinExistence type="predicted"/>
<dbReference type="Proteomes" id="UP000676917">
    <property type="component" value="Unassembled WGS sequence"/>
</dbReference>
<dbReference type="Gene3D" id="2.40.50.480">
    <property type="match status" value="1"/>
</dbReference>
<dbReference type="SUPFAM" id="SSF159121">
    <property type="entry name" value="BC4932-like"/>
    <property type="match status" value="1"/>
</dbReference>
<comment type="caution">
    <text evidence="2">The sequence shown here is derived from an EMBL/GenBank/DDBJ whole genome shotgun (WGS) entry which is preliminary data.</text>
</comment>
<sequence length="109" mass="12857">MKKVLLRAIVVIIILTGVYFVFKEDLDRFNPLYEKEYVYVEVNEPSKPDNGRFKYNLTGYTEDGQKRKVMFTSSTDLEQGIYLKVLAKGKYTESWEFINEEDLPVDAKW</sequence>
<dbReference type="PANTHER" id="PTHR36433">
    <property type="entry name" value="HYPOTHETICAL CYTOSOLIC PROTEIN"/>
    <property type="match status" value="1"/>
</dbReference>
<gene>
    <name evidence="2" type="ORF">J43TS3_25630</name>
</gene>
<dbReference type="AlphaFoldDB" id="A0A919XBM3"/>
<dbReference type="EMBL" id="BORP01000005">
    <property type="protein sequence ID" value="GIO27952.1"/>
    <property type="molecule type" value="Genomic_DNA"/>
</dbReference>
<feature type="transmembrane region" description="Helical" evidence="1">
    <location>
        <begin position="6"/>
        <end position="22"/>
    </location>
</feature>
<keyword evidence="1" id="KW-1133">Transmembrane helix</keyword>
<evidence type="ECO:0008006" key="4">
    <source>
        <dbReference type="Google" id="ProtNLM"/>
    </source>
</evidence>
<dbReference type="Pfam" id="PF06486">
    <property type="entry name" value="DUF1093"/>
    <property type="match status" value="1"/>
</dbReference>